<comment type="caution">
    <text evidence="1">The sequence shown here is derived from an EMBL/GenBank/DDBJ whole genome shotgun (WGS) entry which is preliminary data.</text>
</comment>
<reference evidence="2" key="1">
    <citation type="submission" date="2018-09" db="EMBL/GenBank/DDBJ databases">
        <authorList>
            <person name="Livingstone P.G."/>
            <person name="Whitworth D.E."/>
        </authorList>
    </citation>
    <scope>NUCLEOTIDE SEQUENCE [LARGE SCALE GENOMIC DNA]</scope>
    <source>
        <strain evidence="2">CA051B</strain>
    </source>
</reference>
<name>A0A3A8QIT2_9BACT</name>
<organism evidence="1 2">
    <name type="scientific">Corallococcus llansteffanensis</name>
    <dbReference type="NCBI Taxonomy" id="2316731"/>
    <lineage>
        <taxon>Bacteria</taxon>
        <taxon>Pseudomonadati</taxon>
        <taxon>Myxococcota</taxon>
        <taxon>Myxococcia</taxon>
        <taxon>Myxococcales</taxon>
        <taxon>Cystobacterineae</taxon>
        <taxon>Myxococcaceae</taxon>
        <taxon>Corallococcus</taxon>
    </lineage>
</organism>
<evidence type="ECO:0000313" key="1">
    <source>
        <dbReference type="EMBL" id="RKH67798.1"/>
    </source>
</evidence>
<protein>
    <submittedName>
        <fullName evidence="1">Uncharacterized protein</fullName>
    </submittedName>
</protein>
<keyword evidence="2" id="KW-1185">Reference proteome</keyword>
<accession>A0A3A8QIT2</accession>
<dbReference type="AlphaFoldDB" id="A0A3A8QIT2"/>
<dbReference type="EMBL" id="RAWB01000013">
    <property type="protein sequence ID" value="RKH67798.1"/>
    <property type="molecule type" value="Genomic_DNA"/>
</dbReference>
<gene>
    <name evidence="1" type="ORF">D7V93_02295</name>
</gene>
<dbReference type="RefSeq" id="WP_120641776.1">
    <property type="nucleotide sequence ID" value="NZ_RAWB01000013.1"/>
</dbReference>
<sequence>MKFAYTHATPDPGFVEAVAFANELSSMEGFWQEIAEAEQFTYTTVTPAAIAERLRACTDVVNILHIKKRPITTAVTDPGMPLTIYVNTRRFHNRRVRDKVNTLVHEFVHNVDFFRDGAQSKRWNYTHWVKDHSDRPKTAPYWIGNLAERWWELANQHVPEDQRRAIVKAKGVPDFAGAEDFGCEIAHVPESEIER</sequence>
<proteinExistence type="predicted"/>
<evidence type="ECO:0000313" key="2">
    <source>
        <dbReference type="Proteomes" id="UP000272888"/>
    </source>
</evidence>
<dbReference type="Proteomes" id="UP000272888">
    <property type="component" value="Unassembled WGS sequence"/>
</dbReference>